<comment type="pathway">
    <text evidence="2">Cofactor biosynthesis; tetrahydrofolate biosynthesis; 2-amino-4-hydroxy-6-hydroxymethyl-7,8-dihydropteridine diphosphate from 7,8-dihydroneopterin triphosphate: step 4/4.</text>
</comment>
<dbReference type="RefSeq" id="WP_195866923.1">
    <property type="nucleotide sequence ID" value="NZ_JADPKZ010000023.1"/>
</dbReference>
<keyword evidence="4 10" id="KW-0808">Transferase</keyword>
<evidence type="ECO:0000256" key="8">
    <source>
        <dbReference type="ARBA" id="ARBA00022909"/>
    </source>
</evidence>
<dbReference type="Proteomes" id="UP000642910">
    <property type="component" value="Unassembled WGS sequence"/>
</dbReference>
<evidence type="ECO:0000256" key="1">
    <source>
        <dbReference type="ARBA" id="ARBA00000198"/>
    </source>
</evidence>
<keyword evidence="6" id="KW-0418">Kinase</keyword>
<evidence type="ECO:0000256" key="5">
    <source>
        <dbReference type="ARBA" id="ARBA00022741"/>
    </source>
</evidence>
<dbReference type="PANTHER" id="PTHR43071">
    <property type="entry name" value="2-AMINO-4-HYDROXY-6-HYDROXYMETHYLDIHYDROPTERIDINE PYROPHOSPHOKINASE"/>
    <property type="match status" value="1"/>
</dbReference>
<dbReference type="InterPro" id="IPR000550">
    <property type="entry name" value="Hppk"/>
</dbReference>
<comment type="catalytic activity">
    <reaction evidence="1">
        <text>6-hydroxymethyl-7,8-dihydropterin + ATP = (7,8-dihydropterin-6-yl)methyl diphosphate + AMP + H(+)</text>
        <dbReference type="Rhea" id="RHEA:11412"/>
        <dbReference type="ChEBI" id="CHEBI:15378"/>
        <dbReference type="ChEBI" id="CHEBI:30616"/>
        <dbReference type="ChEBI" id="CHEBI:44841"/>
        <dbReference type="ChEBI" id="CHEBI:72950"/>
        <dbReference type="ChEBI" id="CHEBI:456215"/>
        <dbReference type="EC" id="2.7.6.3"/>
    </reaction>
</comment>
<dbReference type="NCBIfam" id="TIGR01498">
    <property type="entry name" value="folK"/>
    <property type="match status" value="1"/>
</dbReference>
<keyword evidence="8" id="KW-0289">Folate biosynthesis</keyword>
<dbReference type="Gene3D" id="3.30.70.560">
    <property type="entry name" value="7,8-Dihydro-6-hydroxymethylpterin-pyrophosphokinase HPPK"/>
    <property type="match status" value="1"/>
</dbReference>
<keyword evidence="5" id="KW-0547">Nucleotide-binding</keyword>
<dbReference type="EC" id="2.7.6.3" evidence="3"/>
<organism evidence="10 11">
    <name type="scientific">Alicyclobacillus mali</name>
    <name type="common">ex Roth et al. 2021</name>
    <dbReference type="NCBI Taxonomy" id="1123961"/>
    <lineage>
        <taxon>Bacteria</taxon>
        <taxon>Bacillati</taxon>
        <taxon>Bacillota</taxon>
        <taxon>Bacilli</taxon>
        <taxon>Bacillales</taxon>
        <taxon>Alicyclobacillaceae</taxon>
        <taxon>Alicyclobacillus</taxon>
    </lineage>
</organism>
<evidence type="ECO:0000256" key="2">
    <source>
        <dbReference type="ARBA" id="ARBA00005051"/>
    </source>
</evidence>
<reference evidence="10 11" key="1">
    <citation type="submission" date="2020-11" db="EMBL/GenBank/DDBJ databases">
        <title>Genomic insight of Alicyclobacillus mali FL 18 reveals a new arsenic-resistant strain, with potential in environmental biotechnology.</title>
        <authorList>
            <person name="Fiorentino G."/>
            <person name="Gallo G."/>
            <person name="Aulitto M."/>
        </authorList>
    </citation>
    <scope>NUCLEOTIDE SEQUENCE [LARGE SCALE GENOMIC DNA]</scope>
    <source>
        <strain evidence="10 11">FL 18</strain>
    </source>
</reference>
<evidence type="ECO:0000313" key="10">
    <source>
        <dbReference type="EMBL" id="MBF8376595.1"/>
    </source>
</evidence>
<dbReference type="GO" id="GO:0003848">
    <property type="term" value="F:2-amino-4-hydroxy-6-hydroxymethyldihydropteridine diphosphokinase activity"/>
    <property type="evidence" value="ECO:0007669"/>
    <property type="project" value="UniProtKB-EC"/>
</dbReference>
<evidence type="ECO:0000256" key="4">
    <source>
        <dbReference type="ARBA" id="ARBA00022679"/>
    </source>
</evidence>
<protein>
    <recommendedName>
        <fullName evidence="3">2-amino-4-hydroxy-6-hydroxymethyldihydropteridine diphosphokinase</fullName>
        <ecNumber evidence="3">2.7.6.3</ecNumber>
    </recommendedName>
</protein>
<accession>A0ABS0F003</accession>
<evidence type="ECO:0000259" key="9">
    <source>
        <dbReference type="PROSITE" id="PS00794"/>
    </source>
</evidence>
<name>A0ABS0F003_9BACL</name>
<dbReference type="PANTHER" id="PTHR43071:SF1">
    <property type="entry name" value="2-AMINO-4-HYDROXY-6-HYDROXYMETHYLDIHYDROPTERIDINE PYROPHOSPHOKINASE"/>
    <property type="match status" value="1"/>
</dbReference>
<dbReference type="PROSITE" id="PS00794">
    <property type="entry name" value="HPPK"/>
    <property type="match status" value="1"/>
</dbReference>
<evidence type="ECO:0000313" key="11">
    <source>
        <dbReference type="Proteomes" id="UP000642910"/>
    </source>
</evidence>
<feature type="domain" description="7,8-dihydro-6-hydroxymethylpterin-pyrophosphokinase" evidence="9">
    <location>
        <begin position="91"/>
        <end position="102"/>
    </location>
</feature>
<dbReference type="SUPFAM" id="SSF55083">
    <property type="entry name" value="6-hydroxymethyl-7,8-dihydropterin pyrophosphokinase, HPPK"/>
    <property type="match status" value="1"/>
</dbReference>
<dbReference type="CDD" id="cd00483">
    <property type="entry name" value="HPPK"/>
    <property type="match status" value="1"/>
</dbReference>
<dbReference type="InterPro" id="IPR035907">
    <property type="entry name" value="Hppk_sf"/>
</dbReference>
<evidence type="ECO:0000256" key="3">
    <source>
        <dbReference type="ARBA" id="ARBA00013253"/>
    </source>
</evidence>
<dbReference type="EMBL" id="JADPKZ010000023">
    <property type="protein sequence ID" value="MBF8376595.1"/>
    <property type="molecule type" value="Genomic_DNA"/>
</dbReference>
<keyword evidence="7" id="KW-0067">ATP-binding</keyword>
<keyword evidence="11" id="KW-1185">Reference proteome</keyword>
<proteinExistence type="predicted"/>
<gene>
    <name evidence="10" type="primary">folK</name>
    <name evidence="10" type="ORF">IW967_01725</name>
</gene>
<comment type="caution">
    <text evidence="10">The sequence shown here is derived from an EMBL/GenBank/DDBJ whole genome shotgun (WGS) entry which is preliminary data.</text>
</comment>
<sequence length="166" mass="18488">MADPSLHDVYIGAGSNVGRRIVHLGFGIEGLKALGEIAGVSNVYETAPVGYLDQGDFLNLAVHLRTPLSAHELLGALLAIEQRAGRTREIRFGPRTLDLDLLLYDDLVLDEPELTLPHPRMWQRAFVMVPLADLNPDRFAPTGETWADLAARLRQKDEVHEVGRFW</sequence>
<evidence type="ECO:0000256" key="6">
    <source>
        <dbReference type="ARBA" id="ARBA00022777"/>
    </source>
</evidence>
<dbReference type="Pfam" id="PF01288">
    <property type="entry name" value="HPPK"/>
    <property type="match status" value="1"/>
</dbReference>
<evidence type="ECO:0000256" key="7">
    <source>
        <dbReference type="ARBA" id="ARBA00022840"/>
    </source>
</evidence>